<evidence type="ECO:0000256" key="9">
    <source>
        <dbReference type="SAM" id="Phobius"/>
    </source>
</evidence>
<dbReference type="GO" id="GO:0005743">
    <property type="term" value="C:mitochondrial inner membrane"/>
    <property type="evidence" value="ECO:0007669"/>
    <property type="project" value="UniProtKB-SubCell"/>
</dbReference>
<name>A0AA39KU74_9HYME</name>
<proteinExistence type="inferred from homology"/>
<protein>
    <recommendedName>
        <fullName evidence="3">Transmembrane protein 186</fullName>
    </recommendedName>
</protein>
<gene>
    <name evidence="10" type="ORF">PV328_007019</name>
</gene>
<evidence type="ECO:0000256" key="6">
    <source>
        <dbReference type="ARBA" id="ARBA00022989"/>
    </source>
</evidence>
<feature type="transmembrane region" description="Helical" evidence="9">
    <location>
        <begin position="84"/>
        <end position="104"/>
    </location>
</feature>
<accession>A0AA39KU74</accession>
<organism evidence="10 11">
    <name type="scientific">Microctonus aethiopoides</name>
    <dbReference type="NCBI Taxonomy" id="144406"/>
    <lineage>
        <taxon>Eukaryota</taxon>
        <taxon>Metazoa</taxon>
        <taxon>Ecdysozoa</taxon>
        <taxon>Arthropoda</taxon>
        <taxon>Hexapoda</taxon>
        <taxon>Insecta</taxon>
        <taxon>Pterygota</taxon>
        <taxon>Neoptera</taxon>
        <taxon>Endopterygota</taxon>
        <taxon>Hymenoptera</taxon>
        <taxon>Apocrita</taxon>
        <taxon>Ichneumonoidea</taxon>
        <taxon>Braconidae</taxon>
        <taxon>Euphorinae</taxon>
        <taxon>Microctonus</taxon>
    </lineage>
</organism>
<keyword evidence="7" id="KW-0496">Mitochondrion</keyword>
<evidence type="ECO:0000256" key="5">
    <source>
        <dbReference type="ARBA" id="ARBA00022792"/>
    </source>
</evidence>
<evidence type="ECO:0000313" key="10">
    <source>
        <dbReference type="EMBL" id="KAK0173877.1"/>
    </source>
</evidence>
<dbReference type="Proteomes" id="UP001168990">
    <property type="component" value="Unassembled WGS sequence"/>
</dbReference>
<evidence type="ECO:0000313" key="11">
    <source>
        <dbReference type="Proteomes" id="UP001168990"/>
    </source>
</evidence>
<evidence type="ECO:0000256" key="7">
    <source>
        <dbReference type="ARBA" id="ARBA00023128"/>
    </source>
</evidence>
<reference evidence="10" key="2">
    <citation type="submission" date="2023-03" db="EMBL/GenBank/DDBJ databases">
        <authorList>
            <person name="Inwood S.N."/>
            <person name="Skelly J.G."/>
            <person name="Guhlin J."/>
            <person name="Harrop T.W.R."/>
            <person name="Goldson S.G."/>
            <person name="Dearden P.K."/>
        </authorList>
    </citation>
    <scope>NUCLEOTIDE SEQUENCE</scope>
    <source>
        <strain evidence="10">Irish</strain>
        <tissue evidence="10">Whole body</tissue>
    </source>
</reference>
<dbReference type="EMBL" id="JAQQBS010000002">
    <property type="protein sequence ID" value="KAK0173877.1"/>
    <property type="molecule type" value="Genomic_DNA"/>
</dbReference>
<keyword evidence="11" id="KW-1185">Reference proteome</keyword>
<sequence length="194" mass="22041">MALLLNNCKKLGLCSMQLLRSSSAASQIIARHSSYQSKMFPGYSVIYCLDPIRTVCIINRLKRNSTIVAGVMLPVSYGLEMASLLPYSVAATFMLSAFSISLFFHSVGYFCNNVVGFIYSKKNTDDLIISYVSYWGKRMNVETTISDMEYIESKNIHFSPLFNKLKLPKRKLTLRLYSKGKIIDESEYYRTLGI</sequence>
<evidence type="ECO:0000256" key="2">
    <source>
        <dbReference type="ARBA" id="ARBA00007020"/>
    </source>
</evidence>
<dbReference type="PANTHER" id="PTHR13603:SF1">
    <property type="entry name" value="TRANSMEMBRANE PROTEIN 186"/>
    <property type="match status" value="1"/>
</dbReference>
<comment type="similarity">
    <text evidence="2">Belongs to the TMEM186 family.</text>
</comment>
<keyword evidence="6 9" id="KW-1133">Transmembrane helix</keyword>
<evidence type="ECO:0000256" key="1">
    <source>
        <dbReference type="ARBA" id="ARBA00004448"/>
    </source>
</evidence>
<evidence type="ECO:0000256" key="3">
    <source>
        <dbReference type="ARBA" id="ARBA00014604"/>
    </source>
</evidence>
<comment type="subcellular location">
    <subcellularLocation>
        <location evidence="1">Mitochondrion inner membrane</location>
        <topology evidence="1">Multi-pass membrane protein</topology>
    </subcellularLocation>
</comment>
<dbReference type="AlphaFoldDB" id="A0AA39KU74"/>
<evidence type="ECO:0000256" key="8">
    <source>
        <dbReference type="ARBA" id="ARBA00023136"/>
    </source>
</evidence>
<comment type="caution">
    <text evidence="10">The sequence shown here is derived from an EMBL/GenBank/DDBJ whole genome shotgun (WGS) entry which is preliminary data.</text>
</comment>
<keyword evidence="8 9" id="KW-0472">Membrane</keyword>
<reference evidence="10" key="1">
    <citation type="journal article" date="2023" name="bioRxiv">
        <title>Scaffold-level genome assemblies of two parasitoid biocontrol wasps reveal the parthenogenesis mechanism and an associated novel virus.</title>
        <authorList>
            <person name="Inwood S."/>
            <person name="Skelly J."/>
            <person name="Guhlin J."/>
            <person name="Harrop T."/>
            <person name="Goldson S."/>
            <person name="Dearden P."/>
        </authorList>
    </citation>
    <scope>NUCLEOTIDE SEQUENCE</scope>
    <source>
        <strain evidence="10">Irish</strain>
        <tissue evidence="10">Whole body</tissue>
    </source>
</reference>
<evidence type="ECO:0000256" key="4">
    <source>
        <dbReference type="ARBA" id="ARBA00022692"/>
    </source>
</evidence>
<keyword evidence="4 9" id="KW-0812">Transmembrane</keyword>
<keyword evidence="5" id="KW-0999">Mitochondrion inner membrane</keyword>
<dbReference type="InterPro" id="IPR026571">
    <property type="entry name" value="Tmem186"/>
</dbReference>
<dbReference type="PANTHER" id="PTHR13603">
    <property type="entry name" value="TRANSMEMBRANE PROTEIN 186"/>
    <property type="match status" value="1"/>
</dbReference>